<evidence type="ECO:0000256" key="4">
    <source>
        <dbReference type="ARBA" id="ARBA00022722"/>
    </source>
</evidence>
<dbReference type="Gene3D" id="3.10.10.10">
    <property type="entry name" value="HIV Type 1 Reverse Transcriptase, subunit A, domain 1"/>
    <property type="match status" value="1"/>
</dbReference>
<gene>
    <name evidence="9" type="ORF">Tci_012153</name>
</gene>
<dbReference type="InterPro" id="IPR050951">
    <property type="entry name" value="Retrovirus_Pol_polyprotein"/>
</dbReference>
<keyword evidence="5" id="KW-0255">Endonuclease</keyword>
<dbReference type="FunFam" id="3.30.70.270:FF:000020">
    <property type="entry name" value="Transposon Tf2-6 polyprotein-like Protein"/>
    <property type="match status" value="1"/>
</dbReference>
<evidence type="ECO:0000256" key="6">
    <source>
        <dbReference type="ARBA" id="ARBA00022801"/>
    </source>
</evidence>
<dbReference type="GO" id="GO:0004519">
    <property type="term" value="F:endonuclease activity"/>
    <property type="evidence" value="ECO:0007669"/>
    <property type="project" value="UniProtKB-KW"/>
</dbReference>
<dbReference type="GO" id="GO:0003964">
    <property type="term" value="F:RNA-directed DNA polymerase activity"/>
    <property type="evidence" value="ECO:0007669"/>
    <property type="project" value="UniProtKB-KW"/>
</dbReference>
<comment type="caution">
    <text evidence="9">The sequence shown here is derived from an EMBL/GenBank/DDBJ whole genome shotgun (WGS) entry which is preliminary data.</text>
</comment>
<dbReference type="AlphaFoldDB" id="A0A6L2JWC2"/>
<keyword evidence="6" id="KW-0378">Hydrolase</keyword>
<protein>
    <submittedName>
        <fullName evidence="9">Putative reverse transcriptase domain-containing protein</fullName>
    </submittedName>
</protein>
<dbReference type="GO" id="GO:0008233">
    <property type="term" value="F:peptidase activity"/>
    <property type="evidence" value="ECO:0007669"/>
    <property type="project" value="UniProtKB-KW"/>
</dbReference>
<dbReference type="Pfam" id="PF00078">
    <property type="entry name" value="RVT_1"/>
    <property type="match status" value="1"/>
</dbReference>
<dbReference type="FunFam" id="3.10.20.370:FF:000001">
    <property type="entry name" value="Retrovirus-related Pol polyprotein from transposon 17.6-like protein"/>
    <property type="match status" value="1"/>
</dbReference>
<dbReference type="InterPro" id="IPR041373">
    <property type="entry name" value="RT_RNaseH"/>
</dbReference>
<dbReference type="CDD" id="cd09274">
    <property type="entry name" value="RNase_HI_RT_Ty3"/>
    <property type="match status" value="1"/>
</dbReference>
<dbReference type="Gene3D" id="3.10.20.370">
    <property type="match status" value="1"/>
</dbReference>
<evidence type="ECO:0000256" key="7">
    <source>
        <dbReference type="ARBA" id="ARBA00022918"/>
    </source>
</evidence>
<dbReference type="SUPFAM" id="SSF56672">
    <property type="entry name" value="DNA/RNA polymerases"/>
    <property type="match status" value="1"/>
</dbReference>
<dbReference type="FunFam" id="3.10.10.10:FF:000007">
    <property type="entry name" value="Retrovirus-related Pol polyprotein from transposon 17.6-like Protein"/>
    <property type="match status" value="1"/>
</dbReference>
<sequence>MPIELGTFDVIVGMDWLVERDALIVYGRKEVHMPYRNKTLVVKSDSSVSRLKVISCIKARKYIERGSQLFIAQVMEKEPAKKQLQDVPVICNLPEELYDKGFIRPSSSPWGAPVLFVKKKDRSFRMFIDYRELNKLTVNNRYPLLRIDDLFDQLQGSSVYSKIDLHSDYHQLRIREEDIPITAFRTRYGHFEFQVMPFGLTNTPTVFMDLMNRVCKPYLDKFMIVFIDGILIYSKNKEDYEKHLKTILELLKNEKLYAKFSKCDFWLKSVQFLGHVIDSNGIYVDPAKVEAIRNWYAPITPTKVRQFLGLAGYYRRFFERFLLISKTLSKLTQKNKKYEWGTEEEEAFQTLKQKLCSAPILALPEGTENFIVYCDASLKGFGAVLMQREKVIAYASRQLKKHEENYMTHDLELGAVVFVLRLWRHYLYGTKCTVYTNHKSLQYILDQKELNMRQRHWIKLLNNYDCEIRYHPGKGNVVADALSQKDREPLRVRSLVLTVHTNLPEKILEAQTEAMKEENVKAENLRRDTQLTGPEFIREITKKIVQIKNRLLTARSRQKSYVDVRHKPMKFEVGDMVMLKVLPWKGVIRFEKRGKLSPRYIGPFEIIERIGPVAYKLKLPEKLCGIHNTLHVSNLKKCLADEKLFIPLEEI</sequence>
<dbReference type="InterPro" id="IPR000477">
    <property type="entry name" value="RT_dom"/>
</dbReference>
<evidence type="ECO:0000256" key="3">
    <source>
        <dbReference type="ARBA" id="ARBA00022695"/>
    </source>
</evidence>
<dbReference type="EMBL" id="BKCJ010001269">
    <property type="protein sequence ID" value="GEU40175.1"/>
    <property type="molecule type" value="Genomic_DNA"/>
</dbReference>
<name>A0A6L2JWC2_TANCI</name>
<evidence type="ECO:0000256" key="5">
    <source>
        <dbReference type="ARBA" id="ARBA00022759"/>
    </source>
</evidence>
<evidence type="ECO:0000256" key="2">
    <source>
        <dbReference type="ARBA" id="ARBA00022679"/>
    </source>
</evidence>
<dbReference type="GO" id="GO:0006508">
    <property type="term" value="P:proteolysis"/>
    <property type="evidence" value="ECO:0007669"/>
    <property type="project" value="UniProtKB-KW"/>
</dbReference>
<evidence type="ECO:0000313" key="9">
    <source>
        <dbReference type="EMBL" id="GEU40175.1"/>
    </source>
</evidence>
<dbReference type="PANTHER" id="PTHR37984:SF5">
    <property type="entry name" value="PROTEIN NYNRIN-LIKE"/>
    <property type="match status" value="1"/>
</dbReference>
<dbReference type="CDD" id="cd01647">
    <property type="entry name" value="RT_LTR"/>
    <property type="match status" value="1"/>
</dbReference>
<proteinExistence type="predicted"/>
<dbReference type="InterPro" id="IPR056924">
    <property type="entry name" value="SH3_Tf2-1"/>
</dbReference>
<dbReference type="PROSITE" id="PS50878">
    <property type="entry name" value="RT_POL"/>
    <property type="match status" value="1"/>
</dbReference>
<dbReference type="InterPro" id="IPR043502">
    <property type="entry name" value="DNA/RNA_pol_sf"/>
</dbReference>
<reference evidence="9" key="1">
    <citation type="journal article" date="2019" name="Sci. Rep.">
        <title>Draft genome of Tanacetum cinerariifolium, the natural source of mosquito coil.</title>
        <authorList>
            <person name="Yamashiro T."/>
            <person name="Shiraishi A."/>
            <person name="Satake H."/>
            <person name="Nakayama K."/>
        </authorList>
    </citation>
    <scope>NUCLEOTIDE SEQUENCE</scope>
</reference>
<keyword evidence="2" id="KW-0808">Transferase</keyword>
<keyword evidence="4" id="KW-0540">Nuclease</keyword>
<dbReference type="InterPro" id="IPR043128">
    <property type="entry name" value="Rev_trsase/Diguanyl_cyclase"/>
</dbReference>
<keyword evidence="7 9" id="KW-0695">RNA-directed DNA polymerase</keyword>
<dbReference type="PANTHER" id="PTHR37984">
    <property type="entry name" value="PROTEIN CBG26694"/>
    <property type="match status" value="1"/>
</dbReference>
<dbReference type="Gene3D" id="3.30.70.270">
    <property type="match status" value="2"/>
</dbReference>
<dbReference type="Pfam" id="PF17917">
    <property type="entry name" value="RT_RNaseH"/>
    <property type="match status" value="1"/>
</dbReference>
<accession>A0A6L2JWC2</accession>
<keyword evidence="1" id="KW-0645">Protease</keyword>
<keyword evidence="3" id="KW-0548">Nucleotidyltransferase</keyword>
<dbReference type="Pfam" id="PF24626">
    <property type="entry name" value="SH3_Tf2-1"/>
    <property type="match status" value="1"/>
</dbReference>
<evidence type="ECO:0000256" key="1">
    <source>
        <dbReference type="ARBA" id="ARBA00022670"/>
    </source>
</evidence>
<organism evidence="9">
    <name type="scientific">Tanacetum cinerariifolium</name>
    <name type="common">Dalmatian daisy</name>
    <name type="synonym">Chrysanthemum cinerariifolium</name>
    <dbReference type="NCBI Taxonomy" id="118510"/>
    <lineage>
        <taxon>Eukaryota</taxon>
        <taxon>Viridiplantae</taxon>
        <taxon>Streptophyta</taxon>
        <taxon>Embryophyta</taxon>
        <taxon>Tracheophyta</taxon>
        <taxon>Spermatophyta</taxon>
        <taxon>Magnoliopsida</taxon>
        <taxon>eudicotyledons</taxon>
        <taxon>Gunneridae</taxon>
        <taxon>Pentapetalae</taxon>
        <taxon>asterids</taxon>
        <taxon>campanulids</taxon>
        <taxon>Asterales</taxon>
        <taxon>Asteraceae</taxon>
        <taxon>Asteroideae</taxon>
        <taxon>Anthemideae</taxon>
        <taxon>Anthemidinae</taxon>
        <taxon>Tanacetum</taxon>
    </lineage>
</organism>
<evidence type="ECO:0000259" key="8">
    <source>
        <dbReference type="PROSITE" id="PS50878"/>
    </source>
</evidence>
<feature type="domain" description="Reverse transcriptase" evidence="8">
    <location>
        <begin position="98"/>
        <end position="277"/>
    </location>
</feature>